<dbReference type="EMBL" id="JAFBED010000002">
    <property type="protein sequence ID" value="MBM7619045.1"/>
    <property type="molecule type" value="Genomic_DNA"/>
</dbReference>
<gene>
    <name evidence="1" type="ORF">JOC95_000894</name>
</gene>
<dbReference type="RefSeq" id="WP_204413800.1">
    <property type="nucleotide sequence ID" value="NZ_JAFBED010000002.1"/>
</dbReference>
<dbReference type="Proteomes" id="UP000737402">
    <property type="component" value="Unassembled WGS sequence"/>
</dbReference>
<comment type="caution">
    <text evidence="1">The sequence shown here is derived from an EMBL/GenBank/DDBJ whole genome shotgun (WGS) entry which is preliminary data.</text>
</comment>
<proteinExistence type="predicted"/>
<name>A0ABS2NWK1_9BACI</name>
<keyword evidence="2" id="KW-1185">Reference proteome</keyword>
<organism evidence="1 2">
    <name type="scientific">Sutcliffiella tianshenii</name>
    <dbReference type="NCBI Taxonomy" id="1463404"/>
    <lineage>
        <taxon>Bacteria</taxon>
        <taxon>Bacillati</taxon>
        <taxon>Bacillota</taxon>
        <taxon>Bacilli</taxon>
        <taxon>Bacillales</taxon>
        <taxon>Bacillaceae</taxon>
        <taxon>Sutcliffiella</taxon>
    </lineage>
</organism>
<protein>
    <submittedName>
        <fullName evidence="1">Uncharacterized protein</fullName>
    </submittedName>
</protein>
<dbReference type="Pfam" id="PF14035">
    <property type="entry name" value="YlzJ"/>
    <property type="match status" value="1"/>
</dbReference>
<sequence>MILYTTMPQEVIFPAENSEYEKQRVVAYNGVSLVVQQTEMNSYQIVRNLSTDPAHYLNGEYAPGQTIYLGQ</sequence>
<reference evidence="1 2" key="1">
    <citation type="submission" date="2021-01" db="EMBL/GenBank/DDBJ databases">
        <title>Genomic Encyclopedia of Type Strains, Phase IV (KMG-IV): sequencing the most valuable type-strain genomes for metagenomic binning, comparative biology and taxonomic classification.</title>
        <authorList>
            <person name="Goeker M."/>
        </authorList>
    </citation>
    <scope>NUCLEOTIDE SEQUENCE [LARGE SCALE GENOMIC DNA]</scope>
    <source>
        <strain evidence="1 2">DSM 25879</strain>
    </source>
</reference>
<evidence type="ECO:0000313" key="1">
    <source>
        <dbReference type="EMBL" id="MBM7619045.1"/>
    </source>
</evidence>
<accession>A0ABS2NWK1</accession>
<evidence type="ECO:0000313" key="2">
    <source>
        <dbReference type="Proteomes" id="UP000737402"/>
    </source>
</evidence>
<dbReference type="InterPro" id="IPR025619">
    <property type="entry name" value="YlzJ"/>
</dbReference>